<evidence type="ECO:0000313" key="9">
    <source>
        <dbReference type="EMBL" id="MEJ2870535.1"/>
    </source>
</evidence>
<evidence type="ECO:0000256" key="3">
    <source>
        <dbReference type="ARBA" id="ARBA00022679"/>
    </source>
</evidence>
<dbReference type="EMBL" id="JBBEGN010000013">
    <property type="protein sequence ID" value="MEJ2870535.1"/>
    <property type="molecule type" value="Genomic_DNA"/>
</dbReference>
<comment type="caution">
    <text evidence="9">The sequence shown here is derived from an EMBL/GenBank/DDBJ whole genome shotgun (WGS) entry which is preliminary data.</text>
</comment>
<sequence>MTAHIAGVSMTPFGRRPDTTVKQLVADAVDEALKDAGLTLDMVDAVVFTNTMQGALEGQHAVAGQIAMRSLGFQSGPVINVENACASGDTALMLADSRVRAGDAEVVLVVGAERMTVDKAGALAWFHGAWDVHEADATTAGLLALGADVATPDDVDQPDPAAKSLFMDVYASLAKYHMDRYGLTARQLAAVAAKDHQHSVHNSRAQYRRPFTVDEVLAAPTISWPITLPMCAPMTDGAAAAVVVSEDARGRLPAPDRTVRIAAVELASGSDRAPHDLDRHLSVVASTRAYERAGIGPADIDVAEVHDATSFGEILQTENLGLVPRGEGGAAAERGETTFGGRIPVNLSGGLVSKGHPIAATGLAKTFELVTQLRGEAGERQVDGAQFTISQGGGGFYGIEDASTCVTILAGR</sequence>
<dbReference type="InterPro" id="IPR055140">
    <property type="entry name" value="Thiolase_C_2"/>
</dbReference>
<evidence type="ECO:0000256" key="2">
    <source>
        <dbReference type="ARBA" id="ARBA00022448"/>
    </source>
</evidence>
<keyword evidence="2" id="KW-0813">Transport</keyword>
<dbReference type="SUPFAM" id="SSF53901">
    <property type="entry name" value="Thiolase-like"/>
    <property type="match status" value="2"/>
</dbReference>
<keyword evidence="3" id="KW-0808">Transferase</keyword>
<dbReference type="InterPro" id="IPR020616">
    <property type="entry name" value="Thiolase_N"/>
</dbReference>
<dbReference type="RefSeq" id="WP_337697105.1">
    <property type="nucleotide sequence ID" value="NZ_JBBEGN010000013.1"/>
</dbReference>
<feature type="domain" description="Thiolase C-terminal" evidence="8">
    <location>
        <begin position="282"/>
        <end position="397"/>
    </location>
</feature>
<keyword evidence="4" id="KW-0445">Lipid transport</keyword>
<dbReference type="Gene3D" id="3.40.47.10">
    <property type="match status" value="1"/>
</dbReference>
<dbReference type="PANTHER" id="PTHR42870:SF1">
    <property type="entry name" value="NON-SPECIFIC LIPID-TRANSFER PROTEIN-LIKE 2"/>
    <property type="match status" value="1"/>
</dbReference>
<dbReference type="InterPro" id="IPR002155">
    <property type="entry name" value="Thiolase"/>
</dbReference>
<evidence type="ECO:0000256" key="6">
    <source>
        <dbReference type="ARBA" id="ARBA00032316"/>
    </source>
</evidence>
<feature type="domain" description="Thiolase N-terminal" evidence="7">
    <location>
        <begin position="5"/>
        <end position="207"/>
    </location>
</feature>
<keyword evidence="10" id="KW-1185">Reference proteome</keyword>
<dbReference type="PROSITE" id="PS00737">
    <property type="entry name" value="THIOLASE_2"/>
    <property type="match status" value="1"/>
</dbReference>
<dbReference type="EC" id="2.3.1.176" evidence="1"/>
<proteinExistence type="predicted"/>
<evidence type="ECO:0000256" key="5">
    <source>
        <dbReference type="ARBA" id="ARBA00023121"/>
    </source>
</evidence>
<evidence type="ECO:0000259" key="8">
    <source>
        <dbReference type="Pfam" id="PF22691"/>
    </source>
</evidence>
<dbReference type="CDD" id="cd00829">
    <property type="entry name" value="SCP-x_thiolase"/>
    <property type="match status" value="1"/>
</dbReference>
<reference evidence="9 10" key="1">
    <citation type="submission" date="2024-03" db="EMBL/GenBank/DDBJ databases">
        <title>Actinomycetospora sp. OC33-EN08, a novel actinomycete isolated from wild orchid (Aerides multiflora).</title>
        <authorList>
            <person name="Suriyachadkun C."/>
        </authorList>
    </citation>
    <scope>NUCLEOTIDE SEQUENCE [LARGE SCALE GENOMIC DNA]</scope>
    <source>
        <strain evidence="9 10">OC33-EN08</strain>
    </source>
</reference>
<dbReference type="PIRSF" id="PIRSF000429">
    <property type="entry name" value="Ac-CoA_Ac_transf"/>
    <property type="match status" value="1"/>
</dbReference>
<organism evidence="9 10">
    <name type="scientific">Actinomycetospora aurantiaca</name>
    <dbReference type="NCBI Taxonomy" id="3129233"/>
    <lineage>
        <taxon>Bacteria</taxon>
        <taxon>Bacillati</taxon>
        <taxon>Actinomycetota</taxon>
        <taxon>Actinomycetes</taxon>
        <taxon>Pseudonocardiales</taxon>
        <taxon>Pseudonocardiaceae</taxon>
        <taxon>Actinomycetospora</taxon>
    </lineage>
</organism>
<evidence type="ECO:0000259" key="7">
    <source>
        <dbReference type="Pfam" id="PF00108"/>
    </source>
</evidence>
<gene>
    <name evidence="9" type="ORF">WCD74_22395</name>
</gene>
<dbReference type="InterPro" id="IPR016039">
    <property type="entry name" value="Thiolase-like"/>
</dbReference>
<keyword evidence="5" id="KW-0446">Lipid-binding</keyword>
<evidence type="ECO:0000256" key="4">
    <source>
        <dbReference type="ARBA" id="ARBA00023055"/>
    </source>
</evidence>
<protein>
    <recommendedName>
        <fullName evidence="1">propanoyl-CoA C-acyltransferase</fullName>
        <ecNumber evidence="1">2.3.1.176</ecNumber>
    </recommendedName>
    <alternativeName>
        <fullName evidence="6">Propanoyl-CoA C-acyltransferase</fullName>
    </alternativeName>
</protein>
<accession>A0ABU8MT84</accession>
<dbReference type="Pfam" id="PF00108">
    <property type="entry name" value="Thiolase_N"/>
    <property type="match status" value="1"/>
</dbReference>
<dbReference type="InterPro" id="IPR020613">
    <property type="entry name" value="Thiolase_CS"/>
</dbReference>
<evidence type="ECO:0000313" key="10">
    <source>
        <dbReference type="Proteomes" id="UP001385809"/>
    </source>
</evidence>
<name>A0ABU8MT84_9PSEU</name>
<evidence type="ECO:0000256" key="1">
    <source>
        <dbReference type="ARBA" id="ARBA00012352"/>
    </source>
</evidence>
<dbReference type="Proteomes" id="UP001385809">
    <property type="component" value="Unassembled WGS sequence"/>
</dbReference>
<dbReference type="PANTHER" id="PTHR42870">
    <property type="entry name" value="ACETYL-COA C-ACETYLTRANSFERASE"/>
    <property type="match status" value="1"/>
</dbReference>
<dbReference type="Pfam" id="PF22691">
    <property type="entry name" value="Thiolase_C_1"/>
    <property type="match status" value="1"/>
</dbReference>